<gene>
    <name evidence="11" type="ORF">ZIOFF_022753</name>
</gene>
<dbReference type="GO" id="GO:0008270">
    <property type="term" value="F:zinc ion binding"/>
    <property type="evidence" value="ECO:0007669"/>
    <property type="project" value="UniProtKB-KW"/>
</dbReference>
<accession>A0A8J5LHL6</accession>
<reference evidence="11 12" key="1">
    <citation type="submission" date="2020-08" db="EMBL/GenBank/DDBJ databases">
        <title>Plant Genome Project.</title>
        <authorList>
            <person name="Zhang R.-G."/>
        </authorList>
    </citation>
    <scope>NUCLEOTIDE SEQUENCE [LARGE SCALE GENOMIC DNA]</scope>
    <source>
        <tissue evidence="11">Rhizome</tissue>
    </source>
</reference>
<organism evidence="11 12">
    <name type="scientific">Zingiber officinale</name>
    <name type="common">Ginger</name>
    <name type="synonym">Amomum zingiber</name>
    <dbReference type="NCBI Taxonomy" id="94328"/>
    <lineage>
        <taxon>Eukaryota</taxon>
        <taxon>Viridiplantae</taxon>
        <taxon>Streptophyta</taxon>
        <taxon>Embryophyta</taxon>
        <taxon>Tracheophyta</taxon>
        <taxon>Spermatophyta</taxon>
        <taxon>Magnoliopsida</taxon>
        <taxon>Liliopsida</taxon>
        <taxon>Zingiberales</taxon>
        <taxon>Zingiberaceae</taxon>
        <taxon>Zingiber</taxon>
    </lineage>
</organism>
<dbReference type="SMART" id="SM00184">
    <property type="entry name" value="RING"/>
    <property type="match status" value="1"/>
</dbReference>
<evidence type="ECO:0000256" key="8">
    <source>
        <dbReference type="PROSITE-ProRule" id="PRU00175"/>
    </source>
</evidence>
<dbReference type="SUPFAM" id="SSF57850">
    <property type="entry name" value="RING/U-box"/>
    <property type="match status" value="1"/>
</dbReference>
<evidence type="ECO:0000256" key="2">
    <source>
        <dbReference type="ARBA" id="ARBA00012483"/>
    </source>
</evidence>
<evidence type="ECO:0000256" key="9">
    <source>
        <dbReference type="SAM" id="MobiDB-lite"/>
    </source>
</evidence>
<evidence type="ECO:0000256" key="6">
    <source>
        <dbReference type="ARBA" id="ARBA00022786"/>
    </source>
</evidence>
<keyword evidence="5 8" id="KW-0863">Zinc-finger</keyword>
<dbReference type="AlphaFoldDB" id="A0A8J5LHL6"/>
<dbReference type="PANTHER" id="PTHR46463:SF89">
    <property type="entry name" value="E3 UBIQUITIN-PROTEIN LIGASE RHB1A-RELATED"/>
    <property type="match status" value="1"/>
</dbReference>
<comment type="catalytic activity">
    <reaction evidence="1">
        <text>S-ubiquitinyl-[E2 ubiquitin-conjugating enzyme]-L-cysteine + [acceptor protein]-L-lysine = [E2 ubiquitin-conjugating enzyme]-L-cysteine + N(6)-ubiquitinyl-[acceptor protein]-L-lysine.</text>
        <dbReference type="EC" id="2.3.2.27"/>
    </reaction>
</comment>
<dbReference type="PROSITE" id="PS50089">
    <property type="entry name" value="ZF_RING_2"/>
    <property type="match status" value="1"/>
</dbReference>
<dbReference type="Gene3D" id="3.30.40.10">
    <property type="entry name" value="Zinc/RING finger domain, C3HC4 (zinc finger)"/>
    <property type="match status" value="1"/>
</dbReference>
<evidence type="ECO:0000256" key="5">
    <source>
        <dbReference type="ARBA" id="ARBA00022771"/>
    </source>
</evidence>
<name>A0A8J5LHL6_ZINOF</name>
<dbReference type="EMBL" id="JACMSC010000006">
    <property type="protein sequence ID" value="KAG6519260.1"/>
    <property type="molecule type" value="Genomic_DNA"/>
</dbReference>
<dbReference type="GO" id="GO:0061630">
    <property type="term" value="F:ubiquitin protein ligase activity"/>
    <property type="evidence" value="ECO:0007669"/>
    <property type="project" value="UniProtKB-EC"/>
</dbReference>
<sequence length="266" mass="29801">MTQGSGSEKGLKKPTLVASLCSRLPANTWQQVDTTATLSSLRSRRRSFRPPWRHRTPSPVFPRPRVSHRFGAAQMMSMLIRLGCKYLIWCPQDLEREPLSSNSHVTVSTISSGLLVDTNLDTSTPDTYRSPPAPLPFDVGLTSSQVAFQDIGSHGTKTDQRIEETNDKFEISDCKSKTESEHSSPKVTENEVNKRIISTTDEEDVCPICLEEYDSGNPRIRTRCQHDFHLSCILEWMERSDTCAICDQIMTIDDSPGTVSNAQQPL</sequence>
<evidence type="ECO:0000313" key="11">
    <source>
        <dbReference type="EMBL" id="KAG6519260.1"/>
    </source>
</evidence>
<dbReference type="Pfam" id="PF13639">
    <property type="entry name" value="zf-RING_2"/>
    <property type="match status" value="1"/>
</dbReference>
<evidence type="ECO:0000256" key="3">
    <source>
        <dbReference type="ARBA" id="ARBA00022679"/>
    </source>
</evidence>
<keyword evidence="12" id="KW-1185">Reference proteome</keyword>
<keyword evidence="4" id="KW-0479">Metal-binding</keyword>
<keyword evidence="6" id="KW-0833">Ubl conjugation pathway</keyword>
<feature type="region of interest" description="Disordered" evidence="9">
    <location>
        <begin position="170"/>
        <end position="191"/>
    </location>
</feature>
<evidence type="ECO:0000256" key="1">
    <source>
        <dbReference type="ARBA" id="ARBA00000900"/>
    </source>
</evidence>
<comment type="caution">
    <text evidence="11">The sequence shown here is derived from an EMBL/GenBank/DDBJ whole genome shotgun (WGS) entry which is preliminary data.</text>
</comment>
<keyword evidence="3" id="KW-0808">Transferase</keyword>
<dbReference type="CDD" id="cd23116">
    <property type="entry name" value="RING-H2_AIRP1-like"/>
    <property type="match status" value="1"/>
</dbReference>
<evidence type="ECO:0000256" key="4">
    <source>
        <dbReference type="ARBA" id="ARBA00022723"/>
    </source>
</evidence>
<dbReference type="InterPro" id="IPR013083">
    <property type="entry name" value="Znf_RING/FYVE/PHD"/>
</dbReference>
<protein>
    <recommendedName>
        <fullName evidence="2">RING-type E3 ubiquitin transferase</fullName>
        <ecNumber evidence="2">2.3.2.27</ecNumber>
    </recommendedName>
</protein>
<feature type="domain" description="RING-type" evidence="10">
    <location>
        <begin position="206"/>
        <end position="247"/>
    </location>
</feature>
<dbReference type="InterPro" id="IPR001841">
    <property type="entry name" value="Znf_RING"/>
</dbReference>
<keyword evidence="7" id="KW-0862">Zinc</keyword>
<dbReference type="EC" id="2.3.2.27" evidence="2"/>
<proteinExistence type="predicted"/>
<evidence type="ECO:0000256" key="7">
    <source>
        <dbReference type="ARBA" id="ARBA00022833"/>
    </source>
</evidence>
<dbReference type="PANTHER" id="PTHR46463">
    <property type="entry name" value="ZINC FINGER, RING/FYVE/PHD-TYPE"/>
    <property type="match status" value="1"/>
</dbReference>
<evidence type="ECO:0000259" key="10">
    <source>
        <dbReference type="PROSITE" id="PS50089"/>
    </source>
</evidence>
<evidence type="ECO:0000313" key="12">
    <source>
        <dbReference type="Proteomes" id="UP000734854"/>
    </source>
</evidence>
<dbReference type="Proteomes" id="UP000734854">
    <property type="component" value="Unassembled WGS sequence"/>
</dbReference>